<protein>
    <submittedName>
        <fullName evidence="3">Serine hydrolase domain-containing protein</fullName>
        <ecNumber evidence="3">3.1.1.103</ecNumber>
    </submittedName>
</protein>
<dbReference type="SUPFAM" id="SSF56601">
    <property type="entry name" value="beta-lactamase/transpeptidase-like"/>
    <property type="match status" value="1"/>
</dbReference>
<dbReference type="GO" id="GO:0016787">
    <property type="term" value="F:hydrolase activity"/>
    <property type="evidence" value="ECO:0007669"/>
    <property type="project" value="UniProtKB-KW"/>
</dbReference>
<comment type="caution">
    <text evidence="3">The sequence shown here is derived from an EMBL/GenBank/DDBJ whole genome shotgun (WGS) entry which is preliminary data.</text>
</comment>
<dbReference type="EMBL" id="JAWQEV010000004">
    <property type="protein sequence ID" value="MDW4573664.1"/>
    <property type="molecule type" value="Genomic_DNA"/>
</dbReference>
<dbReference type="Gene3D" id="3.40.710.10">
    <property type="entry name" value="DD-peptidase/beta-lactamase superfamily"/>
    <property type="match status" value="1"/>
</dbReference>
<dbReference type="RefSeq" id="WP_318354186.1">
    <property type="nucleotide sequence ID" value="NZ_JAWQEV010000004.1"/>
</dbReference>
<dbReference type="EC" id="3.1.1.103" evidence="3"/>
<dbReference type="InterPro" id="IPR050491">
    <property type="entry name" value="AmpC-like"/>
</dbReference>
<dbReference type="PANTHER" id="PTHR46825:SF7">
    <property type="entry name" value="D-ALANYL-D-ALANINE CARBOXYPEPTIDASE"/>
    <property type="match status" value="1"/>
</dbReference>
<evidence type="ECO:0000259" key="2">
    <source>
        <dbReference type="Pfam" id="PF00144"/>
    </source>
</evidence>
<keyword evidence="4" id="KW-1185">Reference proteome</keyword>
<name>A0ABU4H708_9MICO</name>
<keyword evidence="1" id="KW-0732">Signal</keyword>
<organism evidence="3 4">
    <name type="scientific">Microbacterium arthrosphaerae</name>
    <dbReference type="NCBI Taxonomy" id="792652"/>
    <lineage>
        <taxon>Bacteria</taxon>
        <taxon>Bacillati</taxon>
        <taxon>Actinomycetota</taxon>
        <taxon>Actinomycetes</taxon>
        <taxon>Micrococcales</taxon>
        <taxon>Microbacteriaceae</taxon>
        <taxon>Microbacterium</taxon>
    </lineage>
</organism>
<feature type="chain" id="PRO_5045843805" evidence="1">
    <location>
        <begin position="29"/>
        <end position="393"/>
    </location>
</feature>
<dbReference type="InterPro" id="IPR001466">
    <property type="entry name" value="Beta-lactam-related"/>
</dbReference>
<dbReference type="PROSITE" id="PS51257">
    <property type="entry name" value="PROKAR_LIPOPROTEIN"/>
    <property type="match status" value="1"/>
</dbReference>
<dbReference type="PANTHER" id="PTHR46825">
    <property type="entry name" value="D-ALANYL-D-ALANINE-CARBOXYPEPTIDASE/ENDOPEPTIDASE AMPH"/>
    <property type="match status" value="1"/>
</dbReference>
<sequence length="393" mass="40964">MRTIHHASTRRGLAAAVAVIALMLTGCAAPGPEPAATSTPSATTPAFPAETATALQDVLDAAPIGDTLPGVIARVVTADGTWTGTAGATAPGVDEMPTAVDRTRIGSLTKTMTATILLQLVGEGLVSLDDPIAQYVADSPNGSATLRQLADMTSGIPSYSLAPDWQTAYFADPERVFTSQELLDYAKALPVDGAPGEKWVYSNTNYLLLGLVIEQVTAQPMEDVFAARLFEPLGMDDSVYPGESADIAEPHLRGVTQQGQADDTTVDATDWNPSFGSTAGEVISTLDDLTLWADALFTGEGVLTPELQQLRRDSILSSPPPNSADGGYGLGWGQRPDGWWGHSGTIPGYTTSLFHSYDLDATIIVVTSSDIAFPDGGGEPAPTLFAELAAALG</sequence>
<dbReference type="Pfam" id="PF00144">
    <property type="entry name" value="Beta-lactamase"/>
    <property type="match status" value="1"/>
</dbReference>
<dbReference type="Proteomes" id="UP001283109">
    <property type="component" value="Unassembled WGS sequence"/>
</dbReference>
<dbReference type="InterPro" id="IPR012338">
    <property type="entry name" value="Beta-lactam/transpept-like"/>
</dbReference>
<reference evidence="3 4" key="1">
    <citation type="submission" date="2023-11" db="EMBL/GenBank/DDBJ databases">
        <title>Draft genome sequence of Microbacterium arthrosphaerae JCM 30492.</title>
        <authorList>
            <person name="Zhang G."/>
            <person name="Ding Y."/>
        </authorList>
    </citation>
    <scope>NUCLEOTIDE SEQUENCE [LARGE SCALE GENOMIC DNA]</scope>
    <source>
        <strain evidence="3 4">JCM 30492</strain>
    </source>
</reference>
<keyword evidence="3" id="KW-0378">Hydrolase</keyword>
<feature type="signal peptide" evidence="1">
    <location>
        <begin position="1"/>
        <end position="28"/>
    </location>
</feature>
<evidence type="ECO:0000256" key="1">
    <source>
        <dbReference type="SAM" id="SignalP"/>
    </source>
</evidence>
<accession>A0ABU4H708</accession>
<feature type="domain" description="Beta-lactamase-related" evidence="2">
    <location>
        <begin position="68"/>
        <end position="371"/>
    </location>
</feature>
<proteinExistence type="predicted"/>
<gene>
    <name evidence="3" type="ORF">R8Z58_12860</name>
</gene>
<evidence type="ECO:0000313" key="4">
    <source>
        <dbReference type="Proteomes" id="UP001283109"/>
    </source>
</evidence>
<evidence type="ECO:0000313" key="3">
    <source>
        <dbReference type="EMBL" id="MDW4573664.1"/>
    </source>
</evidence>